<evidence type="ECO:0000313" key="1">
    <source>
        <dbReference type="EMBL" id="GAA3561392.1"/>
    </source>
</evidence>
<sequence length="302" mass="33848">MTSLPMRLRVATLNHKRGGYDRDSGIHDFGAVRDSLSTLEQPPHVLFMPECTYYTKFRCRPFFEFLELLQDLWGMTTTPDGQRTTVGRYQGWISTVPGSINVPGLFVETRFVRPREWYEHDEERKLLANTLLADINGHEIRLKCEHWNGSDGATGFDQQASRSGQLAQYRSLTGGDFNAAPTHPDATYPEDWGAHCDAQGTPWKRSQKGIRTSEGWKVHTTAYDAFLEHGWRDAAIEAGDLTPTVNPAAEGTSGMCIDHIAWSTRAPITLVPGSYRVHVRPGTHLSDHWLVSCELDIAPAVP</sequence>
<accession>A0ABP6X5N8</accession>
<dbReference type="RefSeq" id="WP_344864140.1">
    <property type="nucleotide sequence ID" value="NZ_BAAAZN010000011.1"/>
</dbReference>
<keyword evidence="2" id="KW-1185">Reference proteome</keyword>
<name>A0ABP6X5N8_9PSEU</name>
<evidence type="ECO:0008006" key="3">
    <source>
        <dbReference type="Google" id="ProtNLM"/>
    </source>
</evidence>
<comment type="caution">
    <text evidence="1">The sequence shown here is derived from an EMBL/GenBank/DDBJ whole genome shotgun (WGS) entry which is preliminary data.</text>
</comment>
<gene>
    <name evidence="1" type="ORF">GCM10022222_51460</name>
</gene>
<dbReference type="EMBL" id="BAAAZN010000011">
    <property type="protein sequence ID" value="GAA3561392.1"/>
    <property type="molecule type" value="Genomic_DNA"/>
</dbReference>
<dbReference type="Gene3D" id="3.60.10.10">
    <property type="entry name" value="Endonuclease/exonuclease/phosphatase"/>
    <property type="match status" value="1"/>
</dbReference>
<dbReference type="Proteomes" id="UP001500689">
    <property type="component" value="Unassembled WGS sequence"/>
</dbReference>
<reference evidence="2" key="1">
    <citation type="journal article" date="2019" name="Int. J. Syst. Evol. Microbiol.">
        <title>The Global Catalogue of Microorganisms (GCM) 10K type strain sequencing project: providing services to taxonomists for standard genome sequencing and annotation.</title>
        <authorList>
            <consortium name="The Broad Institute Genomics Platform"/>
            <consortium name="The Broad Institute Genome Sequencing Center for Infectious Disease"/>
            <person name="Wu L."/>
            <person name="Ma J."/>
        </authorList>
    </citation>
    <scope>NUCLEOTIDE SEQUENCE [LARGE SCALE GENOMIC DNA]</scope>
    <source>
        <strain evidence="2">JCM 16898</strain>
    </source>
</reference>
<organism evidence="1 2">
    <name type="scientific">Amycolatopsis ultiminotia</name>
    <dbReference type="NCBI Taxonomy" id="543629"/>
    <lineage>
        <taxon>Bacteria</taxon>
        <taxon>Bacillati</taxon>
        <taxon>Actinomycetota</taxon>
        <taxon>Actinomycetes</taxon>
        <taxon>Pseudonocardiales</taxon>
        <taxon>Pseudonocardiaceae</taxon>
        <taxon>Amycolatopsis</taxon>
    </lineage>
</organism>
<protein>
    <recommendedName>
        <fullName evidence="3">Endonuclease/exonuclease/phosphatase domain-containing protein</fullName>
    </recommendedName>
</protein>
<evidence type="ECO:0000313" key="2">
    <source>
        <dbReference type="Proteomes" id="UP001500689"/>
    </source>
</evidence>
<proteinExistence type="predicted"/>
<dbReference type="InterPro" id="IPR036691">
    <property type="entry name" value="Endo/exonu/phosph_ase_sf"/>
</dbReference>
<dbReference type="SUPFAM" id="SSF56219">
    <property type="entry name" value="DNase I-like"/>
    <property type="match status" value="1"/>
</dbReference>